<dbReference type="EMBL" id="BAAAYL010000004">
    <property type="protein sequence ID" value="GAA3381355.1"/>
    <property type="molecule type" value="Genomic_DNA"/>
</dbReference>
<comment type="caution">
    <text evidence="2">The sequence shown here is derived from an EMBL/GenBank/DDBJ whole genome shotgun (WGS) entry which is preliminary data.</text>
</comment>
<feature type="compositionally biased region" description="Polar residues" evidence="1">
    <location>
        <begin position="66"/>
        <end position="81"/>
    </location>
</feature>
<protein>
    <submittedName>
        <fullName evidence="2">Uncharacterized protein</fullName>
    </submittedName>
</protein>
<keyword evidence="3" id="KW-1185">Reference proteome</keyword>
<name>A0ABP6SNA1_9ACTN</name>
<accession>A0ABP6SNA1</accession>
<reference evidence="3" key="1">
    <citation type="journal article" date="2019" name="Int. J. Syst. Evol. Microbiol.">
        <title>The Global Catalogue of Microorganisms (GCM) 10K type strain sequencing project: providing services to taxonomists for standard genome sequencing and annotation.</title>
        <authorList>
            <consortium name="The Broad Institute Genomics Platform"/>
            <consortium name="The Broad Institute Genome Sequencing Center for Infectious Disease"/>
            <person name="Wu L."/>
            <person name="Ma J."/>
        </authorList>
    </citation>
    <scope>NUCLEOTIDE SEQUENCE [LARGE SCALE GENOMIC DNA]</scope>
    <source>
        <strain evidence="3">JCM 9651</strain>
    </source>
</reference>
<evidence type="ECO:0000313" key="2">
    <source>
        <dbReference type="EMBL" id="GAA3381355.1"/>
    </source>
</evidence>
<feature type="compositionally biased region" description="Basic and acidic residues" evidence="1">
    <location>
        <begin position="39"/>
        <end position="56"/>
    </location>
</feature>
<proteinExistence type="predicted"/>
<dbReference type="Proteomes" id="UP001499990">
    <property type="component" value="Unassembled WGS sequence"/>
</dbReference>
<sequence length="90" mass="9377">MLPVTVLSGSNAPAGASRRRTRGESSRDHPLTPQAVRDVPGRADGDRDRIHIESRPGRVPPVGTGIPQQDLTHGVSPSTVTGALHEGSAV</sequence>
<feature type="region of interest" description="Disordered" evidence="1">
    <location>
        <begin position="1"/>
        <end position="90"/>
    </location>
</feature>
<evidence type="ECO:0000313" key="3">
    <source>
        <dbReference type="Proteomes" id="UP001499990"/>
    </source>
</evidence>
<gene>
    <name evidence="2" type="ORF">GCM10020367_72270</name>
</gene>
<organism evidence="2 3">
    <name type="scientific">Streptomyces sannanensis</name>
    <dbReference type="NCBI Taxonomy" id="285536"/>
    <lineage>
        <taxon>Bacteria</taxon>
        <taxon>Bacillati</taxon>
        <taxon>Actinomycetota</taxon>
        <taxon>Actinomycetes</taxon>
        <taxon>Kitasatosporales</taxon>
        <taxon>Streptomycetaceae</taxon>
        <taxon>Streptomyces</taxon>
    </lineage>
</organism>
<evidence type="ECO:0000256" key="1">
    <source>
        <dbReference type="SAM" id="MobiDB-lite"/>
    </source>
</evidence>